<organism evidence="1 2">
    <name type="scientific">Pavo cristatus</name>
    <name type="common">Indian peafowl</name>
    <name type="synonym">Blue peafowl</name>
    <dbReference type="NCBI Taxonomy" id="9049"/>
    <lineage>
        <taxon>Eukaryota</taxon>
        <taxon>Metazoa</taxon>
        <taxon>Chordata</taxon>
        <taxon>Craniata</taxon>
        <taxon>Vertebrata</taxon>
        <taxon>Euteleostomi</taxon>
        <taxon>Archelosauria</taxon>
        <taxon>Archosauria</taxon>
        <taxon>Dinosauria</taxon>
        <taxon>Saurischia</taxon>
        <taxon>Theropoda</taxon>
        <taxon>Coelurosauria</taxon>
        <taxon>Aves</taxon>
        <taxon>Neognathae</taxon>
        <taxon>Galloanserae</taxon>
        <taxon>Galliformes</taxon>
        <taxon>Phasianidae</taxon>
        <taxon>Phasianinae</taxon>
        <taxon>Pavo</taxon>
    </lineage>
</organism>
<dbReference type="Proteomes" id="UP000694428">
    <property type="component" value="Unplaced"/>
</dbReference>
<keyword evidence="2" id="KW-1185">Reference proteome</keyword>
<sequence length="120" mass="14221">MEHSHAERKKDLLITFKNTWMVSGQPERGRTRNIMPAYFVCIREFQVGGSSNKATSFYFYFFRLLCMRNVNDDVISVWGKKCFGWNVALGRRLEVQVEGGLKIWRLRKTAQEGRWRKLQL</sequence>
<dbReference type="AlphaFoldDB" id="A0A8C9FED3"/>
<reference evidence="1" key="1">
    <citation type="submission" date="2025-08" db="UniProtKB">
        <authorList>
            <consortium name="Ensembl"/>
        </authorList>
    </citation>
    <scope>IDENTIFICATION</scope>
</reference>
<protein>
    <submittedName>
        <fullName evidence="1">Uncharacterized protein</fullName>
    </submittedName>
</protein>
<reference evidence="1" key="2">
    <citation type="submission" date="2025-09" db="UniProtKB">
        <authorList>
            <consortium name="Ensembl"/>
        </authorList>
    </citation>
    <scope>IDENTIFICATION</scope>
</reference>
<name>A0A8C9FED3_PAVCR</name>
<evidence type="ECO:0000313" key="2">
    <source>
        <dbReference type="Proteomes" id="UP000694428"/>
    </source>
</evidence>
<evidence type="ECO:0000313" key="1">
    <source>
        <dbReference type="Ensembl" id="ENSPSTP00000013488.1"/>
    </source>
</evidence>
<proteinExistence type="predicted"/>
<dbReference type="Ensembl" id="ENSPSTT00000014139.1">
    <property type="protein sequence ID" value="ENSPSTP00000013488.1"/>
    <property type="gene ID" value="ENSPSTG00000009540.1"/>
</dbReference>
<accession>A0A8C9FED3</accession>